<evidence type="ECO:0000256" key="1">
    <source>
        <dbReference type="SAM" id="MobiDB-lite"/>
    </source>
</evidence>
<evidence type="ECO:0000313" key="3">
    <source>
        <dbReference type="Proteomes" id="UP000008144"/>
    </source>
</evidence>
<dbReference type="InterPro" id="IPR051284">
    <property type="entry name" value="ZnF_MYMT-QRICH1"/>
</dbReference>
<dbReference type="EMBL" id="EAAA01001876">
    <property type="status" value="NOT_ANNOTATED_CDS"/>
    <property type="molecule type" value="Genomic_DNA"/>
</dbReference>
<dbReference type="Ensembl" id="ENSCINT00000036906.1">
    <property type="protein sequence ID" value="ENSCINP00000035259.1"/>
    <property type="gene ID" value="ENSCING00000019457.1"/>
</dbReference>
<dbReference type="AlphaFoldDB" id="H2Y025"/>
<sequence>MLQSTPLSFSVQVHTSSDQKAEWSQTECPAGDYRLLVPVLIPTYVPLPSKMFTKSVPVPYAVPLPIPIPAFLPTLCKNEEDFLSTCQSIKKEVSEDVLETELLEIADAIRTCAPPTNKKALPLTDRIDFNQSSVLESKGLNSTQENSTSLGLLFVETATNDSDHSQNNNNAKQVKQTTKTKTSTSNARQMSNTQSFKPLSRQLSASVCSSVPVNISSPHTNQSHNVEKNLGVKHHRKQQRSLSTNSQNKSMINDNVLTNFPLPRNQSTSIGMANPTHSGAVKRMQFPMHSAYSNSQTSTRNCNISAINYRDSTACNMNSGAVVSPEADFQGHSCMSRVPYVRDERFQHGYPTSVDLLEEAAASALMRLPRGESGWRNSNNQSQQ</sequence>
<reference evidence="2" key="4">
    <citation type="submission" date="2025-09" db="UniProtKB">
        <authorList>
            <consortium name="Ensembl"/>
        </authorList>
    </citation>
    <scope>IDENTIFICATION</scope>
</reference>
<organism evidence="2 3">
    <name type="scientific">Ciona intestinalis</name>
    <name type="common">Transparent sea squirt</name>
    <name type="synonym">Ascidia intestinalis</name>
    <dbReference type="NCBI Taxonomy" id="7719"/>
    <lineage>
        <taxon>Eukaryota</taxon>
        <taxon>Metazoa</taxon>
        <taxon>Chordata</taxon>
        <taxon>Tunicata</taxon>
        <taxon>Ascidiacea</taxon>
        <taxon>Phlebobranchia</taxon>
        <taxon>Cionidae</taxon>
        <taxon>Ciona</taxon>
    </lineage>
</organism>
<feature type="compositionally biased region" description="Low complexity" evidence="1">
    <location>
        <begin position="165"/>
        <end position="186"/>
    </location>
</feature>
<dbReference type="InParanoid" id="H2Y025"/>
<dbReference type="Proteomes" id="UP000008144">
    <property type="component" value="Chromosome 4"/>
</dbReference>
<evidence type="ECO:0000313" key="2">
    <source>
        <dbReference type="Ensembl" id="ENSCINP00000035259.1"/>
    </source>
</evidence>
<accession>H2Y025</accession>
<reference evidence="3" key="1">
    <citation type="journal article" date="2002" name="Science">
        <title>The draft genome of Ciona intestinalis: insights into chordate and vertebrate origins.</title>
        <authorList>
            <person name="Dehal P."/>
            <person name="Satou Y."/>
            <person name="Campbell R.K."/>
            <person name="Chapman J."/>
            <person name="Degnan B."/>
            <person name="De Tomaso A."/>
            <person name="Davidson B."/>
            <person name="Di Gregorio A."/>
            <person name="Gelpke M."/>
            <person name="Goodstein D.M."/>
            <person name="Harafuji N."/>
            <person name="Hastings K.E."/>
            <person name="Ho I."/>
            <person name="Hotta K."/>
            <person name="Huang W."/>
            <person name="Kawashima T."/>
            <person name="Lemaire P."/>
            <person name="Martinez D."/>
            <person name="Meinertzhagen I.A."/>
            <person name="Necula S."/>
            <person name="Nonaka M."/>
            <person name="Putnam N."/>
            <person name="Rash S."/>
            <person name="Saiga H."/>
            <person name="Satake M."/>
            <person name="Terry A."/>
            <person name="Yamada L."/>
            <person name="Wang H.G."/>
            <person name="Awazu S."/>
            <person name="Azumi K."/>
            <person name="Boore J."/>
            <person name="Branno M."/>
            <person name="Chin-Bow S."/>
            <person name="DeSantis R."/>
            <person name="Doyle S."/>
            <person name="Francino P."/>
            <person name="Keys D.N."/>
            <person name="Haga S."/>
            <person name="Hayashi H."/>
            <person name="Hino K."/>
            <person name="Imai K.S."/>
            <person name="Inaba K."/>
            <person name="Kano S."/>
            <person name="Kobayashi K."/>
            <person name="Kobayashi M."/>
            <person name="Lee B.I."/>
            <person name="Makabe K.W."/>
            <person name="Manohar C."/>
            <person name="Matassi G."/>
            <person name="Medina M."/>
            <person name="Mochizuki Y."/>
            <person name="Mount S."/>
            <person name="Morishita T."/>
            <person name="Miura S."/>
            <person name="Nakayama A."/>
            <person name="Nishizaka S."/>
            <person name="Nomoto H."/>
            <person name="Ohta F."/>
            <person name="Oishi K."/>
            <person name="Rigoutsos I."/>
            <person name="Sano M."/>
            <person name="Sasaki A."/>
            <person name="Sasakura Y."/>
            <person name="Shoguchi E."/>
            <person name="Shin-i T."/>
            <person name="Spagnuolo A."/>
            <person name="Stainier D."/>
            <person name="Suzuki M.M."/>
            <person name="Tassy O."/>
            <person name="Takatori N."/>
            <person name="Tokuoka M."/>
            <person name="Yagi K."/>
            <person name="Yoshizaki F."/>
            <person name="Wada S."/>
            <person name="Zhang C."/>
            <person name="Hyatt P.D."/>
            <person name="Larimer F."/>
            <person name="Detter C."/>
            <person name="Doggett N."/>
            <person name="Glavina T."/>
            <person name="Hawkins T."/>
            <person name="Richardson P."/>
            <person name="Lucas S."/>
            <person name="Kohara Y."/>
            <person name="Levine M."/>
            <person name="Satoh N."/>
            <person name="Rokhsar D.S."/>
        </authorList>
    </citation>
    <scope>NUCLEOTIDE SEQUENCE [LARGE SCALE GENOMIC DNA]</scope>
</reference>
<dbReference type="STRING" id="7719.ENSCINP00000035259"/>
<reference evidence="2" key="3">
    <citation type="submission" date="2025-08" db="UniProtKB">
        <authorList>
            <consortium name="Ensembl"/>
        </authorList>
    </citation>
    <scope>IDENTIFICATION</scope>
</reference>
<proteinExistence type="predicted"/>
<dbReference type="PANTHER" id="PTHR45736">
    <property type="entry name" value="ZINC FINGER MYM-TYPE PROTEIN"/>
    <property type="match status" value="1"/>
</dbReference>
<keyword evidence="3" id="KW-1185">Reference proteome</keyword>
<feature type="region of interest" description="Disordered" evidence="1">
    <location>
        <begin position="159"/>
        <end position="199"/>
    </location>
</feature>
<protein>
    <submittedName>
        <fullName evidence="2">Uncharacterized protein</fullName>
    </submittedName>
</protein>
<feature type="compositionally biased region" description="Polar residues" evidence="1">
    <location>
        <begin position="187"/>
        <end position="199"/>
    </location>
</feature>
<dbReference type="HOGENOM" id="CLU_720687_0_0_1"/>
<reference evidence="2" key="2">
    <citation type="journal article" date="2008" name="Genome Biol.">
        <title>Improved genome assembly and evidence-based global gene model set for the chordate Ciona intestinalis: new insight into intron and operon populations.</title>
        <authorList>
            <person name="Satou Y."/>
            <person name="Mineta K."/>
            <person name="Ogasawara M."/>
            <person name="Sasakura Y."/>
            <person name="Shoguchi E."/>
            <person name="Ueno K."/>
            <person name="Yamada L."/>
            <person name="Matsumoto J."/>
            <person name="Wasserscheid J."/>
            <person name="Dewar K."/>
            <person name="Wiley G.B."/>
            <person name="Macmil S.L."/>
            <person name="Roe B.A."/>
            <person name="Zeller R.W."/>
            <person name="Hastings K.E."/>
            <person name="Lemaire P."/>
            <person name="Lindquist E."/>
            <person name="Endo T."/>
            <person name="Hotta K."/>
            <person name="Inaba K."/>
        </authorList>
    </citation>
    <scope>NUCLEOTIDE SEQUENCE [LARGE SCALE GENOMIC DNA]</scope>
    <source>
        <strain evidence="2">wild type</strain>
    </source>
</reference>
<dbReference type="PANTHER" id="PTHR45736:SF1">
    <property type="entry name" value="WITHOUT CHILDREN, ISOFORM B"/>
    <property type="match status" value="1"/>
</dbReference>
<name>H2Y025_CIOIN</name>